<keyword evidence="2" id="KW-0472">Membrane</keyword>
<reference evidence="4" key="1">
    <citation type="journal article" date="2019" name="Int. J. Syst. Evol. Microbiol.">
        <title>The Global Catalogue of Microorganisms (GCM) 10K type strain sequencing project: providing services to taxonomists for standard genome sequencing and annotation.</title>
        <authorList>
            <consortium name="The Broad Institute Genomics Platform"/>
            <consortium name="The Broad Institute Genome Sequencing Center for Infectious Disease"/>
            <person name="Wu L."/>
            <person name="Ma J."/>
        </authorList>
    </citation>
    <scope>NUCLEOTIDE SEQUENCE [LARGE SCALE GENOMIC DNA]</scope>
    <source>
        <strain evidence="4">CECT 7649</strain>
    </source>
</reference>
<dbReference type="RefSeq" id="WP_380825164.1">
    <property type="nucleotide sequence ID" value="NZ_JBHTCG010000004.1"/>
</dbReference>
<feature type="region of interest" description="Disordered" evidence="1">
    <location>
        <begin position="155"/>
        <end position="178"/>
    </location>
</feature>
<comment type="caution">
    <text evidence="3">The sequence shown here is derived from an EMBL/GenBank/DDBJ whole genome shotgun (WGS) entry which is preliminary data.</text>
</comment>
<dbReference type="EMBL" id="JBHTCG010000004">
    <property type="protein sequence ID" value="MFC7382055.1"/>
    <property type="molecule type" value="Genomic_DNA"/>
</dbReference>
<name>A0ABW2P125_9ACTN</name>
<accession>A0ABW2P125</accession>
<evidence type="ECO:0000313" key="3">
    <source>
        <dbReference type="EMBL" id="MFC7382055.1"/>
    </source>
</evidence>
<protein>
    <recommendedName>
        <fullName evidence="5">DUF4115 domain-containing protein</fullName>
    </recommendedName>
</protein>
<evidence type="ECO:0000313" key="4">
    <source>
        <dbReference type="Proteomes" id="UP001596496"/>
    </source>
</evidence>
<gene>
    <name evidence="3" type="ORF">ACFQSB_07540</name>
</gene>
<evidence type="ECO:0000256" key="2">
    <source>
        <dbReference type="SAM" id="Phobius"/>
    </source>
</evidence>
<proteinExistence type="predicted"/>
<keyword evidence="2" id="KW-0812">Transmembrane</keyword>
<feature type="transmembrane region" description="Helical" evidence="2">
    <location>
        <begin position="12"/>
        <end position="36"/>
    </location>
</feature>
<keyword evidence="2" id="KW-1133">Transmembrane helix</keyword>
<feature type="region of interest" description="Disordered" evidence="1">
    <location>
        <begin position="62"/>
        <end position="84"/>
    </location>
</feature>
<organism evidence="3 4">
    <name type="scientific">Sphaerisporangium rhizosphaerae</name>
    <dbReference type="NCBI Taxonomy" id="2269375"/>
    <lineage>
        <taxon>Bacteria</taxon>
        <taxon>Bacillati</taxon>
        <taxon>Actinomycetota</taxon>
        <taxon>Actinomycetes</taxon>
        <taxon>Streptosporangiales</taxon>
        <taxon>Streptosporangiaceae</taxon>
        <taxon>Sphaerisporangium</taxon>
    </lineage>
</organism>
<keyword evidence="4" id="KW-1185">Reference proteome</keyword>
<sequence length="178" mass="17921">MGRHRSDPLGFARLLLVGLAILVLLGLIVLGVLSLVGSLSSDAEPAPTGAAATTAAPAADLLPSTATSPSASTSASTSGSTSVSPVATAARTASGAEVPTVFVECHADSCPLFVRVTGGDVVEDRDLSSGQRAAYFQPALDVVLGDASTVYVEVNGEPRSPGKPGERQTLTVKRRPAP</sequence>
<evidence type="ECO:0000256" key="1">
    <source>
        <dbReference type="SAM" id="MobiDB-lite"/>
    </source>
</evidence>
<evidence type="ECO:0008006" key="5">
    <source>
        <dbReference type="Google" id="ProtNLM"/>
    </source>
</evidence>
<dbReference type="Proteomes" id="UP001596496">
    <property type="component" value="Unassembled WGS sequence"/>
</dbReference>